<keyword evidence="1" id="KW-0812">Transmembrane</keyword>
<feature type="transmembrane region" description="Helical" evidence="1">
    <location>
        <begin position="199"/>
        <end position="220"/>
    </location>
</feature>
<keyword evidence="1" id="KW-0472">Membrane</keyword>
<name>A0A1T4Y478_9BACT</name>
<dbReference type="Proteomes" id="UP000190027">
    <property type="component" value="Unassembled WGS sequence"/>
</dbReference>
<keyword evidence="1" id="KW-1133">Transmembrane helix</keyword>
<keyword evidence="3" id="KW-1185">Reference proteome</keyword>
<evidence type="ECO:0000313" key="3">
    <source>
        <dbReference type="Proteomes" id="UP000190027"/>
    </source>
</evidence>
<evidence type="ECO:0000313" key="2">
    <source>
        <dbReference type="EMBL" id="SKA96443.1"/>
    </source>
</evidence>
<dbReference type="AlphaFoldDB" id="A0A1T4Y478"/>
<protein>
    <submittedName>
        <fullName evidence="2">Uncharacterized protein</fullName>
    </submittedName>
</protein>
<feature type="transmembrane region" description="Helical" evidence="1">
    <location>
        <begin position="9"/>
        <end position="27"/>
    </location>
</feature>
<sequence>MLIQDKKHFTWGVLLTVSFFAVLSYMFTPHFGDGHNAFEASDHMFNSIAKGSTYYLPEIMEDAKAFEGESIEVTVLAGSKDMIDEAAVVLGNSGAQVTPGAEGLTYSADLGALLGVALADSDAMFYNKGDELESKYGMAPKVAMYVWWKVLQDTITELNLQKKYKEALFLKTAISKGVEVGYNFYGIEPESAASKAGTLIFDLVFYVIYTLWWGFAIFFLSEGIGLQMTKGKKSET</sequence>
<gene>
    <name evidence="2" type="ORF">SAMN02745704_02722</name>
</gene>
<reference evidence="2 3" key="1">
    <citation type="submission" date="2017-02" db="EMBL/GenBank/DDBJ databases">
        <authorList>
            <person name="Peterson S.W."/>
        </authorList>
    </citation>
    <scope>NUCLEOTIDE SEQUENCE [LARGE SCALE GENOMIC DNA]</scope>
    <source>
        <strain evidence="2 3">DSM 16080</strain>
    </source>
</reference>
<organism evidence="2 3">
    <name type="scientific">Paucidesulfovibrio gracilis DSM 16080</name>
    <dbReference type="NCBI Taxonomy" id="1121449"/>
    <lineage>
        <taxon>Bacteria</taxon>
        <taxon>Pseudomonadati</taxon>
        <taxon>Thermodesulfobacteriota</taxon>
        <taxon>Desulfovibrionia</taxon>
        <taxon>Desulfovibrionales</taxon>
        <taxon>Desulfovibrionaceae</taxon>
        <taxon>Paucidesulfovibrio</taxon>
    </lineage>
</organism>
<evidence type="ECO:0000256" key="1">
    <source>
        <dbReference type="SAM" id="Phobius"/>
    </source>
</evidence>
<dbReference type="EMBL" id="FUYC01000026">
    <property type="protein sequence ID" value="SKA96443.1"/>
    <property type="molecule type" value="Genomic_DNA"/>
</dbReference>
<dbReference type="OrthoDB" id="9779692at2"/>
<dbReference type="STRING" id="1121449.SAMN02745704_02722"/>
<accession>A0A1T4Y478</accession>
<dbReference type="RefSeq" id="WP_078718264.1">
    <property type="nucleotide sequence ID" value="NZ_FUYC01000026.1"/>
</dbReference>
<proteinExistence type="predicted"/>